<evidence type="ECO:0000313" key="3">
    <source>
        <dbReference type="Proteomes" id="UP001365846"/>
    </source>
</evidence>
<protein>
    <submittedName>
        <fullName evidence="2">Uncharacterized protein</fullName>
    </submittedName>
</protein>
<dbReference type="RefSeq" id="WP_340359682.1">
    <property type="nucleotide sequence ID" value="NZ_JBBKZU010000013.1"/>
</dbReference>
<evidence type="ECO:0000256" key="1">
    <source>
        <dbReference type="SAM" id="Phobius"/>
    </source>
</evidence>
<accession>A0ABU8VLI4</accession>
<proteinExistence type="predicted"/>
<feature type="transmembrane region" description="Helical" evidence="1">
    <location>
        <begin position="29"/>
        <end position="49"/>
    </location>
</feature>
<keyword evidence="3" id="KW-1185">Reference proteome</keyword>
<keyword evidence="1" id="KW-0472">Membrane</keyword>
<organism evidence="2 3">
    <name type="scientific">Variovorax ureilyticus</name>
    <dbReference type="NCBI Taxonomy" id="1836198"/>
    <lineage>
        <taxon>Bacteria</taxon>
        <taxon>Pseudomonadati</taxon>
        <taxon>Pseudomonadota</taxon>
        <taxon>Betaproteobacteria</taxon>
        <taxon>Burkholderiales</taxon>
        <taxon>Comamonadaceae</taxon>
        <taxon>Variovorax</taxon>
    </lineage>
</organism>
<comment type="caution">
    <text evidence="2">The sequence shown here is derived from an EMBL/GenBank/DDBJ whole genome shotgun (WGS) entry which is preliminary data.</text>
</comment>
<dbReference type="EMBL" id="JBBKZU010000013">
    <property type="protein sequence ID" value="MEJ8814453.1"/>
    <property type="molecule type" value="Genomic_DNA"/>
</dbReference>
<dbReference type="Proteomes" id="UP001365846">
    <property type="component" value="Unassembled WGS sequence"/>
</dbReference>
<keyword evidence="1" id="KW-1133">Transmembrane helix</keyword>
<reference evidence="2 3" key="1">
    <citation type="submission" date="2024-03" db="EMBL/GenBank/DDBJ databases">
        <title>Novel species of the genus Variovorax.</title>
        <authorList>
            <person name="Liu Q."/>
            <person name="Xin Y.-H."/>
        </authorList>
    </citation>
    <scope>NUCLEOTIDE SEQUENCE [LARGE SCALE GENOMIC DNA]</scope>
    <source>
        <strain evidence="2 3">KACC 18899</strain>
    </source>
</reference>
<name>A0ABU8VLI4_9BURK</name>
<evidence type="ECO:0000313" key="2">
    <source>
        <dbReference type="EMBL" id="MEJ8814453.1"/>
    </source>
</evidence>
<sequence>MSLSAARAAPDPDARPDTRAAARAAYRTWPATLAILLAITVYVGGLQLWDRRVPSTRTLPAGEPVTVGAARFAPAEGWQMNVARSRPGQTMVLFKNGHTFAVRTSRWLGGPEGPLERQQRVIERGQRLHVQGDVSNVLTEWGLQGTTFAYYGTKLSGRFWLMVDPGRSMVVQVDFYGPNDNAASAAEALEEARRMVASMDLEAS</sequence>
<gene>
    <name evidence="2" type="ORF">WKW77_25470</name>
</gene>
<keyword evidence="1" id="KW-0812">Transmembrane</keyword>